<feature type="compositionally biased region" description="Polar residues" evidence="1">
    <location>
        <begin position="324"/>
        <end position="333"/>
    </location>
</feature>
<dbReference type="HOGENOM" id="CLU_065812_0_0_3"/>
<feature type="domain" description="PRC-barrel" evidence="2">
    <location>
        <begin position="103"/>
        <end position="178"/>
    </location>
</feature>
<evidence type="ECO:0000259" key="2">
    <source>
        <dbReference type="Pfam" id="PF05239"/>
    </source>
</evidence>
<proteinExistence type="predicted"/>
<gene>
    <name evidence="3" type="ordered locus">NATL1_01221</name>
</gene>
<evidence type="ECO:0000256" key="1">
    <source>
        <dbReference type="SAM" id="MobiDB-lite"/>
    </source>
</evidence>
<dbReference type="RefSeq" id="WP_011822920.1">
    <property type="nucleotide sequence ID" value="NC_008819.1"/>
</dbReference>
<dbReference type="Proteomes" id="UP000002592">
    <property type="component" value="Chromosome"/>
</dbReference>
<dbReference type="eggNOG" id="COG1873">
    <property type="taxonomic scope" value="Bacteria"/>
</dbReference>
<feature type="region of interest" description="Disordered" evidence="1">
    <location>
        <begin position="299"/>
        <end position="346"/>
    </location>
</feature>
<dbReference type="AlphaFoldDB" id="A2BZM6"/>
<dbReference type="KEGG" id="pme:NATL1_01221"/>
<dbReference type="PANTHER" id="PTHR36740">
    <property type="entry name" value="PRC DOMAIN-CONTAINING PROTEIN"/>
    <property type="match status" value="1"/>
</dbReference>
<feature type="domain" description="PRC-barrel" evidence="2">
    <location>
        <begin position="23"/>
        <end position="94"/>
    </location>
</feature>
<dbReference type="PANTHER" id="PTHR36740:SF1">
    <property type="entry name" value="PRC-BARREL DOMAIN-CONTAINING PROTEIN"/>
    <property type="match status" value="1"/>
</dbReference>
<dbReference type="InterPro" id="IPR027275">
    <property type="entry name" value="PRC-brl_dom"/>
</dbReference>
<sequence length="346" mass="39352">MTNTQAPQEATSAVPSDRLWLRSELMGTQVITRDTGRRLGLVGEVVVDIDRREVVALGLRDNPLTRFLPGLPRWLPLDQIRQVGDVILVDTIDSLSENFVPDRFNKVINCQVITESGDQLGRVLGFSFDIETGELLTLVMGALGVPLLGEGVLSTWEMPVDEIVSSGPDRIIVYEGAEEKLKQLNSGFLEKLGVGNSGWEESERERYRVNLVPVENQLTSGESVNDDQRLLEQSQEIFEEEEMEYVELQDSEEQQYNKELRYLDEPNQSSIYSEIDEDQVNYSESNFKNRTDDFQAKFSSKNTKNQSKIIRDKEPIDVEPLEDLTTNNSQDMISNDKELIDIEDPW</sequence>
<dbReference type="Gene3D" id="2.30.30.240">
    <property type="entry name" value="PRC-barrel domain"/>
    <property type="match status" value="2"/>
</dbReference>
<protein>
    <submittedName>
        <fullName evidence="3">Uncharacterized conserved protein</fullName>
    </submittedName>
</protein>
<evidence type="ECO:0000313" key="3">
    <source>
        <dbReference type="EMBL" id="ABM74686.1"/>
    </source>
</evidence>
<dbReference type="SUPFAM" id="SSF50346">
    <property type="entry name" value="PRC-barrel domain"/>
    <property type="match status" value="2"/>
</dbReference>
<dbReference type="InterPro" id="IPR011033">
    <property type="entry name" value="PRC_barrel-like_sf"/>
</dbReference>
<dbReference type="EMBL" id="CP000553">
    <property type="protein sequence ID" value="ABM74686.1"/>
    <property type="molecule type" value="Genomic_DNA"/>
</dbReference>
<feature type="compositionally biased region" description="Polar residues" evidence="1">
    <location>
        <begin position="299"/>
        <end position="308"/>
    </location>
</feature>
<organism evidence="3 4">
    <name type="scientific">Prochlorococcus marinus (strain NATL1A)</name>
    <dbReference type="NCBI Taxonomy" id="167555"/>
    <lineage>
        <taxon>Bacteria</taxon>
        <taxon>Bacillati</taxon>
        <taxon>Cyanobacteriota</taxon>
        <taxon>Cyanophyceae</taxon>
        <taxon>Synechococcales</taxon>
        <taxon>Prochlorococcaceae</taxon>
        <taxon>Prochlorococcus</taxon>
    </lineage>
</organism>
<accession>A2BZM6</accession>
<evidence type="ECO:0000313" key="4">
    <source>
        <dbReference type="Proteomes" id="UP000002592"/>
    </source>
</evidence>
<name>A2BZM6_PROM1</name>
<reference evidence="4" key="1">
    <citation type="journal article" date="2007" name="PLoS Genet.">
        <title>Patterns and implications of gene gain and loss in the evolution of Prochlorococcus.</title>
        <authorList>
            <person name="Kettler G.C."/>
            <person name="Martiny A.C."/>
            <person name="Huang K."/>
            <person name="Zucker J."/>
            <person name="Coleman M.L."/>
            <person name="Rodrigue S."/>
            <person name="Chen F."/>
            <person name="Lapidus A."/>
            <person name="Ferriera S."/>
            <person name="Johnson J."/>
            <person name="Steglich C."/>
            <person name="Church G.M."/>
            <person name="Richardson P."/>
            <person name="Chisholm S.W."/>
        </authorList>
    </citation>
    <scope>NUCLEOTIDE SEQUENCE [LARGE SCALE GENOMIC DNA]</scope>
    <source>
        <strain evidence="4">NATL1A</strain>
    </source>
</reference>
<dbReference type="Pfam" id="PF05239">
    <property type="entry name" value="PRC"/>
    <property type="match status" value="2"/>
</dbReference>